<organism evidence="3 4">
    <name type="scientific">Paenibacillus ginsengarvi</name>
    <dbReference type="NCBI Taxonomy" id="400777"/>
    <lineage>
        <taxon>Bacteria</taxon>
        <taxon>Bacillati</taxon>
        <taxon>Bacillota</taxon>
        <taxon>Bacilli</taxon>
        <taxon>Bacillales</taxon>
        <taxon>Paenibacillaceae</taxon>
        <taxon>Paenibacillus</taxon>
    </lineage>
</organism>
<proteinExistence type="predicted"/>
<evidence type="ECO:0000313" key="4">
    <source>
        <dbReference type="Proteomes" id="UP000282311"/>
    </source>
</evidence>
<dbReference type="EMBL" id="RBAH01000010">
    <property type="protein sequence ID" value="RKN83986.1"/>
    <property type="molecule type" value="Genomic_DNA"/>
</dbReference>
<sequence>MQLTDRFVEALWEKAGPFGILGAAGAVLTALIVLVILLAAVRRGNNNGHLEHPDDKQQRIKREE</sequence>
<reference evidence="3 4" key="1">
    <citation type="journal article" date="2007" name="Int. J. Syst. Evol. Microbiol.">
        <title>Paenibacillus ginsengarvi sp. nov., isolated from soil from ginseng cultivation.</title>
        <authorList>
            <person name="Yoon M.H."/>
            <person name="Ten L.N."/>
            <person name="Im W.T."/>
        </authorList>
    </citation>
    <scope>NUCLEOTIDE SEQUENCE [LARGE SCALE GENOMIC DNA]</scope>
    <source>
        <strain evidence="3 4">KCTC 13059</strain>
    </source>
</reference>
<comment type="caution">
    <text evidence="3">The sequence shown here is derived from an EMBL/GenBank/DDBJ whole genome shotgun (WGS) entry which is preliminary data.</text>
</comment>
<accession>A0A3B0CJ32</accession>
<keyword evidence="2" id="KW-1133">Transmembrane helix</keyword>
<dbReference type="Proteomes" id="UP000282311">
    <property type="component" value="Unassembled WGS sequence"/>
</dbReference>
<evidence type="ECO:0000313" key="3">
    <source>
        <dbReference type="EMBL" id="RKN83986.1"/>
    </source>
</evidence>
<gene>
    <name evidence="3" type="ORF">D7M11_15515</name>
</gene>
<protein>
    <submittedName>
        <fullName evidence="3">Uncharacterized protein</fullName>
    </submittedName>
</protein>
<feature type="transmembrane region" description="Helical" evidence="2">
    <location>
        <begin position="20"/>
        <end position="41"/>
    </location>
</feature>
<evidence type="ECO:0000256" key="1">
    <source>
        <dbReference type="SAM" id="MobiDB-lite"/>
    </source>
</evidence>
<keyword evidence="4" id="KW-1185">Reference proteome</keyword>
<keyword evidence="2" id="KW-0812">Transmembrane</keyword>
<dbReference type="RefSeq" id="WP_120748150.1">
    <property type="nucleotide sequence ID" value="NZ_RBAH01000010.1"/>
</dbReference>
<evidence type="ECO:0000256" key="2">
    <source>
        <dbReference type="SAM" id="Phobius"/>
    </source>
</evidence>
<feature type="region of interest" description="Disordered" evidence="1">
    <location>
        <begin position="45"/>
        <end position="64"/>
    </location>
</feature>
<dbReference type="AlphaFoldDB" id="A0A3B0CJ32"/>
<name>A0A3B0CJ32_9BACL</name>
<keyword evidence="2" id="KW-0472">Membrane</keyword>
<feature type="compositionally biased region" description="Basic and acidic residues" evidence="1">
    <location>
        <begin position="49"/>
        <end position="64"/>
    </location>
</feature>